<sequence>MLPFVSIIIPCRNEEKFIGKCLDSIIAQDYPKDRLEVLVVDGMSEDGTREIVERYTDMSLRARSLACHCEQSEAISARDKLRNLGIATSLPALAMTLKLLNNPKKVTPCALNIGIKNAKGEIILWMSAHSRYEKDYISKCVKYLKEYDADNVGGVMITLPRDNAFIGKAIATVLSNPFGVGNSIFRTGAKEPKWVDTVFGGCYKREVFEKIGLFNENLINSQDMEFNLRLKKAGGKILLVPDIVNYYYTRSEFKSFCKNNFRNGVWAILPFKFSKIMPVSLRHLIPLIFILSLLGTGISSFFFLPLRWLFLDIMGLYALTNLYFSLKVALKKKSIKYLFV</sequence>
<comment type="caution">
    <text evidence="6">The sequence shown here is derived from an EMBL/GenBank/DDBJ whole genome shotgun (WGS) entry which is preliminary data.</text>
</comment>
<reference evidence="7" key="1">
    <citation type="submission" date="2017-09" db="EMBL/GenBank/DDBJ databases">
        <title>Depth-based differentiation of microbial function through sediment-hosted aquifers and enrichment of novel symbionts in the deep terrestrial subsurface.</title>
        <authorList>
            <person name="Probst A.J."/>
            <person name="Ladd B."/>
            <person name="Jarett J.K."/>
            <person name="Geller-Mcgrath D.E."/>
            <person name="Sieber C.M.K."/>
            <person name="Emerson J.B."/>
            <person name="Anantharaman K."/>
            <person name="Thomas B.C."/>
            <person name="Malmstrom R."/>
            <person name="Stieglmeier M."/>
            <person name="Klingl A."/>
            <person name="Woyke T."/>
            <person name="Ryan C.M."/>
            <person name="Banfield J.F."/>
        </authorList>
    </citation>
    <scope>NUCLEOTIDE SEQUENCE [LARGE SCALE GENOMIC DNA]</scope>
</reference>
<dbReference type="PANTHER" id="PTHR43630">
    <property type="entry name" value="POLY-BETA-1,6-N-ACETYL-D-GLUCOSAMINE SYNTHASE"/>
    <property type="match status" value="1"/>
</dbReference>
<dbReference type="PANTHER" id="PTHR43630:SF1">
    <property type="entry name" value="POLY-BETA-1,6-N-ACETYL-D-GLUCOSAMINE SYNTHASE"/>
    <property type="match status" value="1"/>
</dbReference>
<evidence type="ECO:0000256" key="4">
    <source>
        <dbReference type="SAM" id="Phobius"/>
    </source>
</evidence>
<keyword evidence="3" id="KW-0808">Transferase</keyword>
<feature type="transmembrane region" description="Helical" evidence="4">
    <location>
        <begin position="284"/>
        <end position="302"/>
    </location>
</feature>
<gene>
    <name evidence="6" type="ORF">COS11_06585</name>
</gene>
<evidence type="ECO:0000313" key="7">
    <source>
        <dbReference type="Proteomes" id="UP000228886"/>
    </source>
</evidence>
<proteinExistence type="inferred from homology"/>
<dbReference type="Proteomes" id="UP000228886">
    <property type="component" value="Unassembled WGS sequence"/>
</dbReference>
<keyword evidence="4" id="KW-1133">Transmembrane helix</keyword>
<accession>A0A2M7E7D7</accession>
<feature type="domain" description="Glycosyltransferase 2-like" evidence="5">
    <location>
        <begin position="6"/>
        <end position="66"/>
    </location>
</feature>
<organism evidence="6 7">
    <name type="scientific">bacterium (Candidatus Ratteibacteria) CG01_land_8_20_14_3_00_40_19</name>
    <dbReference type="NCBI Taxonomy" id="2014290"/>
    <lineage>
        <taxon>Bacteria</taxon>
        <taxon>Candidatus Ratteibacteria</taxon>
    </lineage>
</organism>
<dbReference type="GO" id="GO:0016757">
    <property type="term" value="F:glycosyltransferase activity"/>
    <property type="evidence" value="ECO:0007669"/>
    <property type="project" value="UniProtKB-KW"/>
</dbReference>
<dbReference type="EMBL" id="PETL01000316">
    <property type="protein sequence ID" value="PIV63601.1"/>
    <property type="molecule type" value="Genomic_DNA"/>
</dbReference>
<dbReference type="Gene3D" id="3.90.550.10">
    <property type="entry name" value="Spore Coat Polysaccharide Biosynthesis Protein SpsA, Chain A"/>
    <property type="match status" value="1"/>
</dbReference>
<name>A0A2M7E7D7_9BACT</name>
<dbReference type="SUPFAM" id="SSF53448">
    <property type="entry name" value="Nucleotide-diphospho-sugar transferases"/>
    <property type="match status" value="1"/>
</dbReference>
<feature type="domain" description="Glycosyltransferase 2-like" evidence="5">
    <location>
        <begin position="110"/>
        <end position="210"/>
    </location>
</feature>
<evidence type="ECO:0000259" key="5">
    <source>
        <dbReference type="Pfam" id="PF00535"/>
    </source>
</evidence>
<feature type="transmembrane region" description="Helical" evidence="4">
    <location>
        <begin position="308"/>
        <end position="326"/>
    </location>
</feature>
<keyword evidence="4" id="KW-0472">Membrane</keyword>
<evidence type="ECO:0000313" key="6">
    <source>
        <dbReference type="EMBL" id="PIV63601.1"/>
    </source>
</evidence>
<evidence type="ECO:0000256" key="2">
    <source>
        <dbReference type="ARBA" id="ARBA00022676"/>
    </source>
</evidence>
<feature type="non-terminal residue" evidence="6">
    <location>
        <position position="340"/>
    </location>
</feature>
<evidence type="ECO:0000256" key="3">
    <source>
        <dbReference type="ARBA" id="ARBA00022679"/>
    </source>
</evidence>
<comment type="similarity">
    <text evidence="1">Belongs to the glycosyltransferase 2 family.</text>
</comment>
<keyword evidence="2" id="KW-0328">Glycosyltransferase</keyword>
<dbReference type="CDD" id="cd02525">
    <property type="entry name" value="Succinoglycan_BP_ExoA"/>
    <property type="match status" value="1"/>
</dbReference>
<evidence type="ECO:0000256" key="1">
    <source>
        <dbReference type="ARBA" id="ARBA00006739"/>
    </source>
</evidence>
<dbReference type="InterPro" id="IPR029044">
    <property type="entry name" value="Nucleotide-diphossugar_trans"/>
</dbReference>
<keyword evidence="4" id="KW-0812">Transmembrane</keyword>
<protein>
    <recommendedName>
        <fullName evidence="5">Glycosyltransferase 2-like domain-containing protein</fullName>
    </recommendedName>
</protein>
<dbReference type="Pfam" id="PF00535">
    <property type="entry name" value="Glycos_transf_2"/>
    <property type="match status" value="2"/>
</dbReference>
<dbReference type="InterPro" id="IPR001173">
    <property type="entry name" value="Glyco_trans_2-like"/>
</dbReference>
<dbReference type="AlphaFoldDB" id="A0A2M7E7D7"/>